<organism evidence="2 3">
    <name type="scientific">Diplodia seriata</name>
    <dbReference type="NCBI Taxonomy" id="420778"/>
    <lineage>
        <taxon>Eukaryota</taxon>
        <taxon>Fungi</taxon>
        <taxon>Dikarya</taxon>
        <taxon>Ascomycota</taxon>
        <taxon>Pezizomycotina</taxon>
        <taxon>Dothideomycetes</taxon>
        <taxon>Dothideomycetes incertae sedis</taxon>
        <taxon>Botryosphaeriales</taxon>
        <taxon>Botryosphaeriaceae</taxon>
        <taxon>Diplodia</taxon>
    </lineage>
</organism>
<proteinExistence type="predicted"/>
<dbReference type="SUPFAM" id="SSF53335">
    <property type="entry name" value="S-adenosyl-L-methionine-dependent methyltransferases"/>
    <property type="match status" value="1"/>
</dbReference>
<evidence type="ECO:0008006" key="4">
    <source>
        <dbReference type="Google" id="ProtNLM"/>
    </source>
</evidence>
<feature type="region of interest" description="Disordered" evidence="1">
    <location>
        <begin position="34"/>
        <end position="58"/>
    </location>
</feature>
<feature type="compositionally biased region" description="Low complexity" evidence="1">
    <location>
        <begin position="42"/>
        <end position="58"/>
    </location>
</feature>
<dbReference type="PANTHER" id="PTHR43591:SF10">
    <property type="entry name" value="ABC TRANSMEMBRANE TYPE-1 DOMAIN-CONTAINING PROTEIN-RELATED"/>
    <property type="match status" value="1"/>
</dbReference>
<keyword evidence="3" id="KW-1185">Reference proteome</keyword>
<dbReference type="EMBL" id="JAJVCZ030000009">
    <property type="protein sequence ID" value="KAL0256126.1"/>
    <property type="molecule type" value="Genomic_DNA"/>
</dbReference>
<dbReference type="GeneID" id="92012603"/>
<sequence length="386" mass="43918">MAADDTSSTKGRWERALGVVDSWGETARYQDLPHYSSRDSTKSSSSGSSSGSSAAADSYLLPDDEREPERLDFWGHTFVQTLDGALYAAPLVQNDLELVLDIGTGTGIWALDFADTHPDAQVLAFDIKHVQPSWYYQFLDLLVKQPIPHSPSFPTLSVSLFSVVKKRNRKAAGNEFLMVPLAAYYRTSPNCKFMVADAEEEWPFEKNAFDFVHARYLYPAITDWAQLWRQSFDHLRPGGWVEHQEDSAMFWSDDPGFEGSRTKHFASQIEFASKKIGKNFRIAAEQKDRMQEAGFQNVVQKLCKIPIGTWDETQLDLGKRMLLVVLEGIAPTAVPVFTRVLGYDNDEIEALLDEVRAEFLRQEYRVYLKFYYTYGQKPPESDSEQE</sequence>
<dbReference type="PANTHER" id="PTHR43591">
    <property type="entry name" value="METHYLTRANSFERASE"/>
    <property type="match status" value="1"/>
</dbReference>
<gene>
    <name evidence="2" type="ORF">SLS55_008518</name>
</gene>
<evidence type="ECO:0000313" key="3">
    <source>
        <dbReference type="Proteomes" id="UP001430584"/>
    </source>
</evidence>
<dbReference type="RefSeq" id="XP_066629155.1">
    <property type="nucleotide sequence ID" value="XM_066779926.1"/>
</dbReference>
<dbReference type="Pfam" id="PF13489">
    <property type="entry name" value="Methyltransf_23"/>
    <property type="match status" value="1"/>
</dbReference>
<accession>A0ABR3C713</accession>
<protein>
    <recommendedName>
        <fullName evidence="4">Tam domain methyltransferase</fullName>
    </recommendedName>
</protein>
<name>A0ABR3C713_9PEZI</name>
<comment type="caution">
    <text evidence="2">The sequence shown here is derived from an EMBL/GenBank/DDBJ whole genome shotgun (WGS) entry which is preliminary data.</text>
</comment>
<dbReference type="Gene3D" id="3.40.50.150">
    <property type="entry name" value="Vaccinia Virus protein VP39"/>
    <property type="match status" value="1"/>
</dbReference>
<dbReference type="CDD" id="cd02440">
    <property type="entry name" value="AdoMet_MTases"/>
    <property type="match status" value="1"/>
</dbReference>
<dbReference type="Proteomes" id="UP001430584">
    <property type="component" value="Unassembled WGS sequence"/>
</dbReference>
<evidence type="ECO:0000256" key="1">
    <source>
        <dbReference type="SAM" id="MobiDB-lite"/>
    </source>
</evidence>
<evidence type="ECO:0000313" key="2">
    <source>
        <dbReference type="EMBL" id="KAL0256126.1"/>
    </source>
</evidence>
<reference evidence="2 3" key="1">
    <citation type="submission" date="2024-02" db="EMBL/GenBank/DDBJ databases">
        <title>De novo assembly and annotation of 12 fungi associated with fruit tree decline syndrome in Ontario, Canada.</title>
        <authorList>
            <person name="Sulman M."/>
            <person name="Ellouze W."/>
            <person name="Ilyukhin E."/>
        </authorList>
    </citation>
    <scope>NUCLEOTIDE SEQUENCE [LARGE SCALE GENOMIC DNA]</scope>
    <source>
        <strain evidence="2 3">FDS-637</strain>
    </source>
</reference>
<dbReference type="InterPro" id="IPR029063">
    <property type="entry name" value="SAM-dependent_MTases_sf"/>
</dbReference>